<comment type="subcellular location">
    <subcellularLocation>
        <location evidence="1">Cell membrane</location>
        <topology evidence="1">Multi-pass membrane protein</topology>
    </subcellularLocation>
</comment>
<evidence type="ECO:0000256" key="6">
    <source>
        <dbReference type="ARBA" id="ARBA00022989"/>
    </source>
</evidence>
<accession>A0A1M7RR96</accession>
<keyword evidence="5 8" id="KW-0812">Transmembrane</keyword>
<protein>
    <submittedName>
        <fullName evidence="10">Chloramphenicol-sensitive protein RarD</fullName>
    </submittedName>
</protein>
<feature type="domain" description="EamA" evidence="9">
    <location>
        <begin position="17"/>
        <end position="151"/>
    </location>
</feature>
<feature type="transmembrane region" description="Helical" evidence="8">
    <location>
        <begin position="187"/>
        <end position="206"/>
    </location>
</feature>
<keyword evidence="3" id="KW-0813">Transport</keyword>
<feature type="transmembrane region" description="Helical" evidence="8">
    <location>
        <begin position="21"/>
        <end position="41"/>
    </location>
</feature>
<keyword evidence="4" id="KW-1003">Cell membrane</keyword>
<evidence type="ECO:0000256" key="3">
    <source>
        <dbReference type="ARBA" id="ARBA00022448"/>
    </source>
</evidence>
<evidence type="ECO:0000259" key="9">
    <source>
        <dbReference type="Pfam" id="PF00892"/>
    </source>
</evidence>
<dbReference type="Pfam" id="PF00892">
    <property type="entry name" value="EamA"/>
    <property type="match status" value="1"/>
</dbReference>
<dbReference type="PANTHER" id="PTHR22911">
    <property type="entry name" value="ACYL-MALONYL CONDENSING ENZYME-RELATED"/>
    <property type="match status" value="1"/>
</dbReference>
<keyword evidence="6 8" id="KW-1133">Transmembrane helix</keyword>
<dbReference type="Proteomes" id="UP000184391">
    <property type="component" value="Unassembled WGS sequence"/>
</dbReference>
<evidence type="ECO:0000256" key="2">
    <source>
        <dbReference type="ARBA" id="ARBA00007362"/>
    </source>
</evidence>
<evidence type="ECO:0000313" key="11">
    <source>
        <dbReference type="Proteomes" id="UP000184391"/>
    </source>
</evidence>
<name>A0A1M7RR96_9SPHN</name>
<keyword evidence="7 8" id="KW-0472">Membrane</keyword>
<dbReference type="SUPFAM" id="SSF103481">
    <property type="entry name" value="Multidrug resistance efflux transporter EmrE"/>
    <property type="match status" value="2"/>
</dbReference>
<reference evidence="11" key="1">
    <citation type="submission" date="2016-12" db="EMBL/GenBank/DDBJ databases">
        <authorList>
            <person name="Varghese N."/>
            <person name="Submissions S."/>
        </authorList>
    </citation>
    <scope>NUCLEOTIDE SEQUENCE [LARGE SCALE GENOMIC DNA]</scope>
    <source>
        <strain evidence="11">DSM 11032</strain>
    </source>
</reference>
<dbReference type="OrthoDB" id="369870at2"/>
<dbReference type="GO" id="GO:0005886">
    <property type="term" value="C:plasma membrane"/>
    <property type="evidence" value="ECO:0007669"/>
    <property type="project" value="UniProtKB-SubCell"/>
</dbReference>
<feature type="transmembrane region" description="Helical" evidence="8">
    <location>
        <begin position="278"/>
        <end position="296"/>
    </location>
</feature>
<feature type="transmembrane region" description="Helical" evidence="8">
    <location>
        <begin position="218"/>
        <end position="240"/>
    </location>
</feature>
<proteinExistence type="inferred from homology"/>
<dbReference type="PANTHER" id="PTHR22911:SF137">
    <property type="entry name" value="SOLUTE CARRIER FAMILY 35 MEMBER G2-RELATED"/>
    <property type="match status" value="1"/>
</dbReference>
<evidence type="ECO:0000256" key="5">
    <source>
        <dbReference type="ARBA" id="ARBA00022692"/>
    </source>
</evidence>
<evidence type="ECO:0000256" key="4">
    <source>
        <dbReference type="ARBA" id="ARBA00022475"/>
    </source>
</evidence>
<organism evidence="10 11">
    <name type="scientific">Erythrobacter sanguineus</name>
    <dbReference type="NCBI Taxonomy" id="198312"/>
    <lineage>
        <taxon>Bacteria</taxon>
        <taxon>Pseudomonadati</taxon>
        <taxon>Pseudomonadota</taxon>
        <taxon>Alphaproteobacteria</taxon>
        <taxon>Sphingomonadales</taxon>
        <taxon>Erythrobacteraceae</taxon>
        <taxon>Erythrobacter/Porphyrobacter group</taxon>
        <taxon>Erythrobacter</taxon>
    </lineage>
</organism>
<dbReference type="NCBIfam" id="TIGR00688">
    <property type="entry name" value="rarD"/>
    <property type="match status" value="1"/>
</dbReference>
<comment type="similarity">
    <text evidence="2">Belongs to the EamA transporter family.</text>
</comment>
<gene>
    <name evidence="10" type="ORF">SAMN02745193_00212</name>
</gene>
<feature type="transmembrane region" description="Helical" evidence="8">
    <location>
        <begin position="80"/>
        <end position="101"/>
    </location>
</feature>
<dbReference type="InterPro" id="IPR037185">
    <property type="entry name" value="EmrE-like"/>
</dbReference>
<evidence type="ECO:0000256" key="7">
    <source>
        <dbReference type="ARBA" id="ARBA00023136"/>
    </source>
</evidence>
<feature type="transmembrane region" description="Helical" evidence="8">
    <location>
        <begin position="47"/>
        <end position="68"/>
    </location>
</feature>
<sequence>MSASAPPAEVGQHAPSGLAPAIGAYLIWGFLPLYLLLVTSVPPFEFVGWRIIWTLPLCLLIVAFRRQFPELLVALKSPRALLALVASAALIAINWFIYVWAIMEGQVYAASIGYYLNPLINVLLGTLFLGEKLSRRQWLAVGVAGLAVALLAAGAITSLWISLSLAFSFAFYGLVRKQVSVGSLPGLTIESAILLLPASAIAAWYAGGPGGSSFGQDWFLSLAIVFSGVVTAVPLLLFALAARRMDYSALGFIQYLAPTIVFILGLTVFRQPLEPAKLMSFVLIWIAVAIFVYDLLAKRRSAQRAS</sequence>
<dbReference type="AlphaFoldDB" id="A0A1M7RR96"/>
<dbReference type="InterPro" id="IPR004626">
    <property type="entry name" value="RarD"/>
</dbReference>
<evidence type="ECO:0000313" key="10">
    <source>
        <dbReference type="EMBL" id="SHN48588.1"/>
    </source>
</evidence>
<dbReference type="InterPro" id="IPR000620">
    <property type="entry name" value="EamA_dom"/>
</dbReference>
<dbReference type="RefSeq" id="WP_072672804.1">
    <property type="nucleotide sequence ID" value="NZ_FRDF01000001.1"/>
</dbReference>
<evidence type="ECO:0000256" key="8">
    <source>
        <dbReference type="SAM" id="Phobius"/>
    </source>
</evidence>
<feature type="transmembrane region" description="Helical" evidence="8">
    <location>
        <begin position="107"/>
        <end position="130"/>
    </location>
</feature>
<feature type="transmembrane region" description="Helical" evidence="8">
    <location>
        <begin position="247"/>
        <end position="266"/>
    </location>
</feature>
<feature type="transmembrane region" description="Helical" evidence="8">
    <location>
        <begin position="137"/>
        <end position="153"/>
    </location>
</feature>
<dbReference type="EMBL" id="FRDF01000001">
    <property type="protein sequence ID" value="SHN48588.1"/>
    <property type="molecule type" value="Genomic_DNA"/>
</dbReference>
<keyword evidence="11" id="KW-1185">Reference proteome</keyword>
<evidence type="ECO:0000256" key="1">
    <source>
        <dbReference type="ARBA" id="ARBA00004651"/>
    </source>
</evidence>